<evidence type="ECO:0000259" key="7">
    <source>
        <dbReference type="Pfam" id="PF00155"/>
    </source>
</evidence>
<dbReference type="HOGENOM" id="CLU_032440_1_2_1"/>
<dbReference type="OrthoDB" id="6752799at2759"/>
<dbReference type="SUPFAM" id="SSF53383">
    <property type="entry name" value="PLP-dependent transferases"/>
    <property type="match status" value="1"/>
</dbReference>
<comment type="cofactor">
    <cofactor evidence="1">
        <name>pyridoxal 5'-phosphate</name>
        <dbReference type="ChEBI" id="CHEBI:597326"/>
    </cofactor>
</comment>
<comment type="subunit">
    <text evidence="3">Homodimer.</text>
</comment>
<dbReference type="InterPro" id="IPR015424">
    <property type="entry name" value="PyrdxlP-dep_Trfase"/>
</dbReference>
<dbReference type="GO" id="GO:0004069">
    <property type="term" value="F:L-aspartate:2-oxoglutarate aminotransferase activity"/>
    <property type="evidence" value="ECO:0007669"/>
    <property type="project" value="TreeGrafter"/>
</dbReference>
<keyword evidence="9" id="KW-1185">Reference proteome</keyword>
<accession>G3AT44</accession>
<evidence type="ECO:0000256" key="3">
    <source>
        <dbReference type="ARBA" id="ARBA00011738"/>
    </source>
</evidence>
<dbReference type="InterPro" id="IPR015422">
    <property type="entry name" value="PyrdxlP-dep_Trfase_small"/>
</dbReference>
<dbReference type="PANTHER" id="PTHR11879:SF55">
    <property type="entry name" value="GLUTAMATE OXALOACETATE TRANSAMINASE 1, ISOFORM B"/>
    <property type="match status" value="1"/>
</dbReference>
<reference evidence="8 9" key="1">
    <citation type="journal article" date="2011" name="Proc. Natl. Acad. Sci. U.S.A.">
        <title>Comparative genomics of xylose-fermenting fungi for enhanced biofuel production.</title>
        <authorList>
            <person name="Wohlbach D.J."/>
            <person name="Kuo A."/>
            <person name="Sato T.K."/>
            <person name="Potts K.M."/>
            <person name="Salamov A.A."/>
            <person name="LaButti K.M."/>
            <person name="Sun H."/>
            <person name="Clum A."/>
            <person name="Pangilinan J.L."/>
            <person name="Lindquist E.A."/>
            <person name="Lucas S."/>
            <person name="Lapidus A."/>
            <person name="Jin M."/>
            <person name="Gunawan C."/>
            <person name="Balan V."/>
            <person name="Dale B.E."/>
            <person name="Jeffries T.W."/>
            <person name="Zinkel R."/>
            <person name="Barry K.W."/>
            <person name="Grigoriev I.V."/>
            <person name="Gasch A.P."/>
        </authorList>
    </citation>
    <scope>NUCLEOTIDE SEQUENCE [LARGE SCALE GENOMIC DNA]</scope>
    <source>
        <strain evidence="9">NRRL Y-27907 / 11-Y1</strain>
    </source>
</reference>
<gene>
    <name evidence="8" type="ORF">SPAPADRAFT_62672</name>
</gene>
<dbReference type="InterPro" id="IPR004839">
    <property type="entry name" value="Aminotransferase_I/II_large"/>
</dbReference>
<evidence type="ECO:0000256" key="5">
    <source>
        <dbReference type="ARBA" id="ARBA00022679"/>
    </source>
</evidence>
<dbReference type="Proteomes" id="UP000000709">
    <property type="component" value="Unassembled WGS sequence"/>
</dbReference>
<protein>
    <submittedName>
        <fullName evidence="8">Aspartate aminotransferase/Glutamic oxaloacetic transaminase AAT2/GOT1</fullName>
    </submittedName>
</protein>
<feature type="domain" description="Aminotransferase class I/classII large" evidence="7">
    <location>
        <begin position="32"/>
        <end position="395"/>
    </location>
</feature>
<dbReference type="OMA" id="YSIYLCE"/>
<dbReference type="Pfam" id="PF00155">
    <property type="entry name" value="Aminotran_1_2"/>
    <property type="match status" value="1"/>
</dbReference>
<dbReference type="eggNOG" id="KOG1412">
    <property type="taxonomic scope" value="Eukaryota"/>
</dbReference>
<evidence type="ECO:0000256" key="2">
    <source>
        <dbReference type="ARBA" id="ARBA00007441"/>
    </source>
</evidence>
<dbReference type="InterPro" id="IPR000796">
    <property type="entry name" value="Asp_trans"/>
</dbReference>
<name>G3AT44_SPAPN</name>
<dbReference type="PANTHER" id="PTHR11879">
    <property type="entry name" value="ASPARTATE AMINOTRANSFERASE"/>
    <property type="match status" value="1"/>
</dbReference>
<dbReference type="STRING" id="619300.G3AT44"/>
<evidence type="ECO:0000313" key="8">
    <source>
        <dbReference type="EMBL" id="EGW30807.1"/>
    </source>
</evidence>
<keyword evidence="6" id="KW-0663">Pyridoxal phosphate</keyword>
<dbReference type="EMBL" id="GL996504">
    <property type="protein sequence ID" value="EGW30807.1"/>
    <property type="molecule type" value="Genomic_DNA"/>
</dbReference>
<dbReference type="InParanoid" id="G3AT44"/>
<dbReference type="KEGG" id="spaa:SPAPADRAFT_62672"/>
<dbReference type="RefSeq" id="XP_007376840.1">
    <property type="nucleotide sequence ID" value="XM_007376778.1"/>
</dbReference>
<dbReference type="GO" id="GO:0006532">
    <property type="term" value="P:aspartate biosynthetic process"/>
    <property type="evidence" value="ECO:0007669"/>
    <property type="project" value="TreeGrafter"/>
</dbReference>
<evidence type="ECO:0000256" key="1">
    <source>
        <dbReference type="ARBA" id="ARBA00001933"/>
    </source>
</evidence>
<dbReference type="Gene3D" id="3.90.1150.10">
    <property type="entry name" value="Aspartate Aminotransferase, domain 1"/>
    <property type="match status" value="1"/>
</dbReference>
<dbReference type="Gene3D" id="3.40.640.10">
    <property type="entry name" value="Type I PLP-dependent aspartate aminotransferase-like (Major domain)"/>
    <property type="match status" value="1"/>
</dbReference>
<sequence length="403" mass="45357">MTVTSKFASLTREEPDPIMKTMNAYANDTSANKIEVAIGVYKDSLGGSYLFPSIAKAKQHLHENDPGHNYTQMSGIPSFVRGAQRVIFGEEIASQGKIASLQTISGTGAIHMGLLVYKEAGYKNYYLGLPAWQNYIPMIEHVGSTVKTFTYYDEAKKTLDFESCIQALESAPKNTIFLLQACCHNPTGADFTHDQWVQITQIMKSRELLPMLDIAYQGFASGDKDVDAFPIRHMYNEGLDFVVCQSFSKNMGLYSERVGCVHVVVQDKTYVPHAQSTLTAMFRHECSFAPAYGARLASIIFEDPKLLQEWNQDVRNVRDRMQHMRQLVFDKLTKLATPGDWSNVVEQTGLFWFSGLTEEQNNRLIEKHNVYSTSMGRVNIAGLNEENVDYFCKAIDEVVRATS</sequence>
<dbReference type="NCBIfam" id="NF006719">
    <property type="entry name" value="PRK09257.1"/>
    <property type="match status" value="1"/>
</dbReference>
<dbReference type="CDD" id="cd00609">
    <property type="entry name" value="AAT_like"/>
    <property type="match status" value="1"/>
</dbReference>
<comment type="similarity">
    <text evidence="2">Belongs to the class-I pyridoxal-phosphate-dependent aminotransferase family.</text>
</comment>
<proteinExistence type="inferred from homology"/>
<organism evidence="9">
    <name type="scientific">Spathaspora passalidarum (strain NRRL Y-27907 / 11-Y1)</name>
    <dbReference type="NCBI Taxonomy" id="619300"/>
    <lineage>
        <taxon>Eukaryota</taxon>
        <taxon>Fungi</taxon>
        <taxon>Dikarya</taxon>
        <taxon>Ascomycota</taxon>
        <taxon>Saccharomycotina</taxon>
        <taxon>Pichiomycetes</taxon>
        <taxon>Debaryomycetaceae</taxon>
        <taxon>Spathaspora</taxon>
    </lineage>
</organism>
<keyword evidence="4 8" id="KW-0032">Aminotransferase</keyword>
<dbReference type="GO" id="GO:0030170">
    <property type="term" value="F:pyridoxal phosphate binding"/>
    <property type="evidence" value="ECO:0007669"/>
    <property type="project" value="InterPro"/>
</dbReference>
<dbReference type="InterPro" id="IPR015421">
    <property type="entry name" value="PyrdxlP-dep_Trfase_major"/>
</dbReference>
<keyword evidence="5 8" id="KW-0808">Transferase</keyword>
<evidence type="ECO:0000256" key="6">
    <source>
        <dbReference type="ARBA" id="ARBA00022898"/>
    </source>
</evidence>
<dbReference type="GO" id="GO:0005829">
    <property type="term" value="C:cytosol"/>
    <property type="evidence" value="ECO:0007669"/>
    <property type="project" value="TreeGrafter"/>
</dbReference>
<dbReference type="GeneID" id="18874426"/>
<dbReference type="PRINTS" id="PR00799">
    <property type="entry name" value="TRANSAMINASE"/>
</dbReference>
<dbReference type="AlphaFoldDB" id="G3AT44"/>
<evidence type="ECO:0000313" key="9">
    <source>
        <dbReference type="Proteomes" id="UP000000709"/>
    </source>
</evidence>
<evidence type="ECO:0000256" key="4">
    <source>
        <dbReference type="ARBA" id="ARBA00022576"/>
    </source>
</evidence>